<evidence type="ECO:0000313" key="7">
    <source>
        <dbReference type="Proteomes" id="UP000195787"/>
    </source>
</evidence>
<keyword evidence="7" id="KW-1185">Reference proteome</keyword>
<dbReference type="Proteomes" id="UP000195787">
    <property type="component" value="Unassembled WGS sequence"/>
</dbReference>
<dbReference type="OrthoDB" id="5296765at2"/>
<dbReference type="CDD" id="cd03235">
    <property type="entry name" value="ABC_Metallic_Cations"/>
    <property type="match status" value="1"/>
</dbReference>
<dbReference type="RefSeq" id="WP_086992229.1">
    <property type="nucleotide sequence ID" value="NZ_FUHU01000038.1"/>
</dbReference>
<feature type="domain" description="ABC transporter" evidence="5">
    <location>
        <begin position="8"/>
        <end position="242"/>
    </location>
</feature>
<evidence type="ECO:0000256" key="3">
    <source>
        <dbReference type="ARBA" id="ARBA00022741"/>
    </source>
</evidence>
<dbReference type="SUPFAM" id="SSF52540">
    <property type="entry name" value="P-loop containing nucleoside triphosphate hydrolases"/>
    <property type="match status" value="1"/>
</dbReference>
<sequence length="247" mass="26720">MSESPDGIRVEGLTVRYGQTAALENATVTIRPSRVTGLIGTNGSGKSTLLNSIVGRIRPSSGTVRIDGRSPSSARQRNLIGYVPQTEAVDREFPVSVRDVVMMGRYGHQWFTRRVRPADREAVDRALERVDLTALAERQIGALSGGQLKRTFVARCLAQEAVHLLLDEPFAGVDKASERTITRVLRDLADDGHTIVVSSHDLGALPELADDGILLQRRVLFQGQIAEVLQSDRLALAFGIDIAGGAS</sequence>
<evidence type="ECO:0000256" key="4">
    <source>
        <dbReference type="ARBA" id="ARBA00022840"/>
    </source>
</evidence>
<dbReference type="AlphaFoldDB" id="A0A1R4G5V7"/>
<dbReference type="PROSITE" id="PS50893">
    <property type="entry name" value="ABC_TRANSPORTER_2"/>
    <property type="match status" value="1"/>
</dbReference>
<keyword evidence="3" id="KW-0547">Nucleotide-binding</keyword>
<dbReference type="InterPro" id="IPR003439">
    <property type="entry name" value="ABC_transporter-like_ATP-bd"/>
</dbReference>
<evidence type="ECO:0000256" key="2">
    <source>
        <dbReference type="ARBA" id="ARBA00022448"/>
    </source>
</evidence>
<dbReference type="InterPro" id="IPR050153">
    <property type="entry name" value="Metal_Ion_Import_ABC"/>
</dbReference>
<evidence type="ECO:0000259" key="5">
    <source>
        <dbReference type="PROSITE" id="PS50893"/>
    </source>
</evidence>
<dbReference type="Gene3D" id="3.40.50.300">
    <property type="entry name" value="P-loop containing nucleotide triphosphate hydrolases"/>
    <property type="match status" value="1"/>
</dbReference>
<dbReference type="Pfam" id="PF00005">
    <property type="entry name" value="ABC_tran"/>
    <property type="match status" value="1"/>
</dbReference>
<evidence type="ECO:0000256" key="1">
    <source>
        <dbReference type="ARBA" id="ARBA00005417"/>
    </source>
</evidence>
<dbReference type="PANTHER" id="PTHR42734">
    <property type="entry name" value="METAL TRANSPORT SYSTEM ATP-BINDING PROTEIN TM_0124-RELATED"/>
    <property type="match status" value="1"/>
</dbReference>
<dbReference type="GO" id="GO:0005524">
    <property type="term" value="F:ATP binding"/>
    <property type="evidence" value="ECO:0007669"/>
    <property type="project" value="UniProtKB-KW"/>
</dbReference>
<name>A0A1R4G5V7_9MICO</name>
<dbReference type="GO" id="GO:0016887">
    <property type="term" value="F:ATP hydrolysis activity"/>
    <property type="evidence" value="ECO:0007669"/>
    <property type="project" value="InterPro"/>
</dbReference>
<dbReference type="InterPro" id="IPR003593">
    <property type="entry name" value="AAA+_ATPase"/>
</dbReference>
<dbReference type="SMART" id="SM00382">
    <property type="entry name" value="AAA"/>
    <property type="match status" value="1"/>
</dbReference>
<dbReference type="EMBL" id="FUHU01000038">
    <property type="protein sequence ID" value="SJM63564.1"/>
    <property type="molecule type" value="Genomic_DNA"/>
</dbReference>
<gene>
    <name evidence="6" type="ORF">CZ674_09060</name>
</gene>
<keyword evidence="4 6" id="KW-0067">ATP-binding</keyword>
<protein>
    <submittedName>
        <fullName evidence="6">Manganese ABC transporter, ATP-binding protein SitB</fullName>
    </submittedName>
</protein>
<keyword evidence="2" id="KW-0813">Transport</keyword>
<comment type="similarity">
    <text evidence="1">Belongs to the ABC transporter superfamily.</text>
</comment>
<dbReference type="PANTHER" id="PTHR42734:SF5">
    <property type="entry name" value="IRON TRANSPORT SYSTEM ATP-BINDING PROTEIN HI_0361-RELATED"/>
    <property type="match status" value="1"/>
</dbReference>
<accession>A0A1R4G5V7</accession>
<evidence type="ECO:0000313" key="6">
    <source>
        <dbReference type="EMBL" id="SJM63564.1"/>
    </source>
</evidence>
<organism evidence="6 7">
    <name type="scientific">Agrococcus casei LMG 22410</name>
    <dbReference type="NCBI Taxonomy" id="1255656"/>
    <lineage>
        <taxon>Bacteria</taxon>
        <taxon>Bacillati</taxon>
        <taxon>Actinomycetota</taxon>
        <taxon>Actinomycetes</taxon>
        <taxon>Micrococcales</taxon>
        <taxon>Microbacteriaceae</taxon>
        <taxon>Agrococcus</taxon>
    </lineage>
</organism>
<proteinExistence type="inferred from homology"/>
<dbReference type="GeneID" id="303173359"/>
<reference evidence="6 7" key="1">
    <citation type="submission" date="2017-02" db="EMBL/GenBank/DDBJ databases">
        <authorList>
            <person name="Peterson S.W."/>
        </authorList>
    </citation>
    <scope>NUCLEOTIDE SEQUENCE [LARGE SCALE GENOMIC DNA]</scope>
    <source>
        <strain evidence="6 7">LMG 22410</strain>
    </source>
</reference>
<dbReference type="InterPro" id="IPR027417">
    <property type="entry name" value="P-loop_NTPase"/>
</dbReference>